<reference evidence="1 2" key="1">
    <citation type="journal article" date="2014" name="Genome Announc.">
        <title>Draft Genome Sequence of Streptomyces roseochromogenes subsp. oscitans DS 12.976, Producer of the Aminocoumarin Antibiotic Clorobiocin.</title>
        <authorList>
            <person name="Ruckert C."/>
            <person name="Kalinowski J."/>
            <person name="Heide L."/>
            <person name="Apel A.K."/>
        </authorList>
    </citation>
    <scope>NUCLEOTIDE SEQUENCE [LARGE SCALE GENOMIC DNA]</scope>
    <source>
        <strain evidence="1 2">DS 12.976</strain>
    </source>
</reference>
<gene>
    <name evidence="1" type="ORF">M878_25625</name>
</gene>
<evidence type="ECO:0000313" key="1">
    <source>
        <dbReference type="EMBL" id="EST27381.1"/>
    </source>
</evidence>
<protein>
    <submittedName>
        <fullName evidence="1">Uncharacterized protein</fullName>
    </submittedName>
</protein>
<sequence>MLGVPPEMYTSDPMSVIPALDDYVSRAPLSEFEESDWITLHLDLASYVADFLIQKYGAHWTVVDDPAGAAGFRYVIEVVGLDGQTRRVDPIDVVAKEFANRPIEIVRMLASAELTLNLSSQADEE</sequence>
<proteinExistence type="predicted"/>
<evidence type="ECO:0000313" key="2">
    <source>
        <dbReference type="Proteomes" id="UP000017984"/>
    </source>
</evidence>
<name>V6K7J1_STRRC</name>
<dbReference type="PATRIC" id="fig|1352936.5.peg.5346"/>
<dbReference type="HOGENOM" id="CLU_142291_0_0_11"/>
<accession>V6K7J1</accession>
<dbReference type="Proteomes" id="UP000017984">
    <property type="component" value="Chromosome"/>
</dbReference>
<dbReference type="EMBL" id="AWQX01000214">
    <property type="protein sequence ID" value="EST27381.1"/>
    <property type="molecule type" value="Genomic_DNA"/>
</dbReference>
<comment type="caution">
    <text evidence="1">The sequence shown here is derived from an EMBL/GenBank/DDBJ whole genome shotgun (WGS) entry which is preliminary data.</text>
</comment>
<organism evidence="1 2">
    <name type="scientific">Streptomyces roseochromogenus subsp. oscitans DS 12.976</name>
    <dbReference type="NCBI Taxonomy" id="1352936"/>
    <lineage>
        <taxon>Bacteria</taxon>
        <taxon>Bacillati</taxon>
        <taxon>Actinomycetota</taxon>
        <taxon>Actinomycetes</taxon>
        <taxon>Kitasatosporales</taxon>
        <taxon>Streptomycetaceae</taxon>
        <taxon>Streptomyces</taxon>
    </lineage>
</organism>
<dbReference type="AlphaFoldDB" id="V6K7J1"/>
<keyword evidence="2" id="KW-1185">Reference proteome</keyword>
<dbReference type="STRING" id="1352936.M878_25625"/>